<reference evidence="16" key="2">
    <citation type="submission" date="2025-09" db="UniProtKB">
        <authorList>
            <consortium name="Ensembl"/>
        </authorList>
    </citation>
    <scope>IDENTIFICATION</scope>
</reference>
<keyword evidence="13" id="KW-0395">Inflammatory response</keyword>
<proteinExistence type="inferred from homology"/>
<dbReference type="Pfam" id="PF01582">
    <property type="entry name" value="TIR"/>
    <property type="match status" value="1"/>
</dbReference>
<dbReference type="InterPro" id="IPR041416">
    <property type="entry name" value="IL-1RAcP-like_ig"/>
</dbReference>
<keyword evidence="14" id="KW-0393">Immunoglobulin domain</keyword>
<keyword evidence="11" id="KW-0675">Receptor</keyword>
<dbReference type="GO" id="GO:0016787">
    <property type="term" value="F:hydrolase activity"/>
    <property type="evidence" value="ECO:0007669"/>
    <property type="project" value="UniProtKB-KW"/>
</dbReference>
<keyword evidence="4" id="KW-0732">Signal</keyword>
<dbReference type="InterPro" id="IPR036179">
    <property type="entry name" value="Ig-like_dom_sf"/>
</dbReference>
<dbReference type="InterPro" id="IPR003599">
    <property type="entry name" value="Ig_sub"/>
</dbReference>
<keyword evidence="3" id="KW-0812">Transmembrane</keyword>
<evidence type="ECO:0000313" key="17">
    <source>
        <dbReference type="Proteomes" id="UP000472262"/>
    </source>
</evidence>
<keyword evidence="10" id="KW-1015">Disulfide bond</keyword>
<feature type="domain" description="Ig-like" evidence="15">
    <location>
        <begin position="1"/>
        <end position="98"/>
    </location>
</feature>
<evidence type="ECO:0000256" key="11">
    <source>
        <dbReference type="ARBA" id="ARBA00023170"/>
    </source>
</evidence>
<dbReference type="InParanoid" id="A0A672R3W7"/>
<dbReference type="Gene3D" id="3.40.50.10140">
    <property type="entry name" value="Toll/interleukin-1 receptor homology (TIR) domain"/>
    <property type="match status" value="1"/>
</dbReference>
<dbReference type="OMA" id="PYERCIW"/>
<dbReference type="PRINTS" id="PR01536">
    <property type="entry name" value="INTRLKN1R12F"/>
</dbReference>
<dbReference type="InterPro" id="IPR004074">
    <property type="entry name" value="IL-1_rcpt_I/II-typ"/>
</dbReference>
<dbReference type="Ensembl" id="ENSSGRT00000088593.1">
    <property type="protein sequence ID" value="ENSSGRP00000083186.1"/>
    <property type="gene ID" value="ENSSGRG00000042047.1"/>
</dbReference>
<evidence type="ECO:0000256" key="3">
    <source>
        <dbReference type="ARBA" id="ARBA00022692"/>
    </source>
</evidence>
<sequence length="529" mass="60654">CLCCVCGSVRVYDGEVAYLYCPLFSYPTLYSYSQTQNSSLSLLWYRHTHTHELEQPINLKLHTLHKDREYLWIQPASAQDAGLYICMLRNISSCVKIGVELKVVQKDGECDRRAQPHLNLTIPFQSEQTLTCPDLNTLTLPNSTHSVSWYHVTNAFLNLQNRELKGDDLVIYRMMEPYTGLYTCVVSYQMNGRTLQFTRNINVIAVVPDVGSKVPIILNPASDQIYTVTLGDTVTLSCRVHLPHLYEEKQHIWWTIDNKTVEQLADPRFSSLEATLVSYDYGDELKERVLNVMDFSADDLQREFNCSARNSRGFNTSRAVLKTEPCLWSIMYNTCMLLVKLLWMFYAILKSWPGHVPYERCIWPPYLLPSLVQLNQVSSHSSVIITNPGKYALYSPKESFVVLCNFCINVCLCVAITDDTLRFVGQSRRLVVVVSPCSAVRGTQALLELQAGLTSMLHGGSLRVVLIQFKPVRRKSWVKELRRARLALTLIRWKGEKSAPLSSRKNIKNINIFGFYFKVIYFNVMIMIY</sequence>
<dbReference type="InterPro" id="IPR013783">
    <property type="entry name" value="Ig-like_fold"/>
</dbReference>
<dbReference type="SUPFAM" id="SSF48726">
    <property type="entry name" value="Immunoglobulin"/>
    <property type="match status" value="3"/>
</dbReference>
<evidence type="ECO:0000256" key="12">
    <source>
        <dbReference type="ARBA" id="ARBA00023180"/>
    </source>
</evidence>
<organism evidence="16 17">
    <name type="scientific">Sinocyclocheilus grahami</name>
    <name type="common">Dianchi golden-line fish</name>
    <name type="synonym">Barbus grahami</name>
    <dbReference type="NCBI Taxonomy" id="75366"/>
    <lineage>
        <taxon>Eukaryota</taxon>
        <taxon>Metazoa</taxon>
        <taxon>Chordata</taxon>
        <taxon>Craniata</taxon>
        <taxon>Vertebrata</taxon>
        <taxon>Euteleostomi</taxon>
        <taxon>Actinopterygii</taxon>
        <taxon>Neopterygii</taxon>
        <taxon>Teleostei</taxon>
        <taxon>Ostariophysi</taxon>
        <taxon>Cypriniformes</taxon>
        <taxon>Cyprinidae</taxon>
        <taxon>Cyprininae</taxon>
        <taxon>Sinocyclocheilus</taxon>
    </lineage>
</organism>
<comment type="similarity">
    <text evidence="2">Belongs to the interleukin-1 receptor family.</text>
</comment>
<accession>A0A672R3W7</accession>
<dbReference type="InterPro" id="IPR000157">
    <property type="entry name" value="TIR_dom"/>
</dbReference>
<keyword evidence="6" id="KW-0378">Hydrolase</keyword>
<dbReference type="Gene3D" id="2.60.40.10">
    <property type="entry name" value="Immunoglobulins"/>
    <property type="match status" value="3"/>
</dbReference>
<evidence type="ECO:0000256" key="4">
    <source>
        <dbReference type="ARBA" id="ARBA00022729"/>
    </source>
</evidence>
<dbReference type="GO" id="GO:0016020">
    <property type="term" value="C:membrane"/>
    <property type="evidence" value="ECO:0007669"/>
    <property type="project" value="UniProtKB-SubCell"/>
</dbReference>
<evidence type="ECO:0000256" key="10">
    <source>
        <dbReference type="ARBA" id="ARBA00023157"/>
    </source>
</evidence>
<keyword evidence="8" id="KW-0520">NAD</keyword>
<keyword evidence="12" id="KW-0325">Glycoprotein</keyword>
<comment type="subcellular location">
    <subcellularLocation>
        <location evidence="1">Membrane</location>
        <topology evidence="1">Single-pass type I membrane protein</topology>
    </subcellularLocation>
</comment>
<evidence type="ECO:0000256" key="5">
    <source>
        <dbReference type="ARBA" id="ARBA00022737"/>
    </source>
</evidence>
<evidence type="ECO:0000256" key="8">
    <source>
        <dbReference type="ARBA" id="ARBA00023027"/>
    </source>
</evidence>
<evidence type="ECO:0000256" key="9">
    <source>
        <dbReference type="ARBA" id="ARBA00023136"/>
    </source>
</evidence>
<dbReference type="PANTHER" id="PTHR11890:SF20">
    <property type="entry name" value="INTERLEUKIN-1 RECEPTOR ACCESSORY PROTEIN"/>
    <property type="match status" value="1"/>
</dbReference>
<dbReference type="InterPro" id="IPR015621">
    <property type="entry name" value="IL-1_rcpt_fam"/>
</dbReference>
<dbReference type="PRINTS" id="PR01537">
    <property type="entry name" value="INTRLKN1R1F"/>
</dbReference>
<dbReference type="AlphaFoldDB" id="A0A672R3W7"/>
<keyword evidence="17" id="KW-1185">Reference proteome</keyword>
<evidence type="ECO:0000256" key="14">
    <source>
        <dbReference type="ARBA" id="ARBA00023319"/>
    </source>
</evidence>
<name>A0A672R3W7_SINGR</name>
<evidence type="ECO:0000256" key="6">
    <source>
        <dbReference type="ARBA" id="ARBA00022801"/>
    </source>
</evidence>
<feature type="domain" description="Ig-like" evidence="15">
    <location>
        <begin position="215"/>
        <end position="322"/>
    </location>
</feature>
<protein>
    <recommendedName>
        <fullName evidence="15">Ig-like domain-containing protein</fullName>
    </recommendedName>
</protein>
<dbReference type="GO" id="GO:0006954">
    <property type="term" value="P:inflammatory response"/>
    <property type="evidence" value="ECO:0007669"/>
    <property type="project" value="UniProtKB-KW"/>
</dbReference>
<evidence type="ECO:0000256" key="7">
    <source>
        <dbReference type="ARBA" id="ARBA00022989"/>
    </source>
</evidence>
<evidence type="ECO:0000256" key="2">
    <source>
        <dbReference type="ARBA" id="ARBA00009752"/>
    </source>
</evidence>
<keyword evidence="9" id="KW-0472">Membrane</keyword>
<dbReference type="SUPFAM" id="SSF52200">
    <property type="entry name" value="Toll/Interleukin receptor TIR domain"/>
    <property type="match status" value="1"/>
</dbReference>
<reference evidence="16" key="1">
    <citation type="submission" date="2025-08" db="UniProtKB">
        <authorList>
            <consortium name="Ensembl"/>
        </authorList>
    </citation>
    <scope>IDENTIFICATION</scope>
</reference>
<feature type="domain" description="Ig-like" evidence="15">
    <location>
        <begin position="116"/>
        <end position="202"/>
    </location>
</feature>
<dbReference type="Pfam" id="PF18452">
    <property type="entry name" value="Ig_6"/>
    <property type="match status" value="1"/>
</dbReference>
<evidence type="ECO:0000259" key="15">
    <source>
        <dbReference type="PROSITE" id="PS50835"/>
    </source>
</evidence>
<evidence type="ECO:0000256" key="13">
    <source>
        <dbReference type="ARBA" id="ARBA00023198"/>
    </source>
</evidence>
<dbReference type="GO" id="GO:0004908">
    <property type="term" value="F:interleukin-1 receptor activity"/>
    <property type="evidence" value="ECO:0007669"/>
    <property type="project" value="InterPro"/>
</dbReference>
<evidence type="ECO:0000313" key="16">
    <source>
        <dbReference type="Ensembl" id="ENSSGRP00000083186.1"/>
    </source>
</evidence>
<evidence type="ECO:0000256" key="1">
    <source>
        <dbReference type="ARBA" id="ARBA00004479"/>
    </source>
</evidence>
<dbReference type="SMART" id="SM00409">
    <property type="entry name" value="IG"/>
    <property type="match status" value="3"/>
</dbReference>
<dbReference type="PROSITE" id="PS50835">
    <property type="entry name" value="IG_LIKE"/>
    <property type="match status" value="3"/>
</dbReference>
<dbReference type="InterPro" id="IPR007110">
    <property type="entry name" value="Ig-like_dom"/>
</dbReference>
<dbReference type="InterPro" id="IPR035897">
    <property type="entry name" value="Toll_tir_struct_dom_sf"/>
</dbReference>
<dbReference type="Proteomes" id="UP000472262">
    <property type="component" value="Unassembled WGS sequence"/>
</dbReference>
<keyword evidence="5" id="KW-0677">Repeat</keyword>
<dbReference type="PANTHER" id="PTHR11890">
    <property type="entry name" value="INTERLEUKIN-1 RECEPTOR FAMILY MEMBER"/>
    <property type="match status" value="1"/>
</dbReference>
<keyword evidence="7" id="KW-1133">Transmembrane helix</keyword>